<name>W0F6X2_9BACT</name>
<accession>W0F6X2</accession>
<keyword evidence="2" id="KW-1185">Reference proteome</keyword>
<dbReference type="KEGG" id="nso:NIASO_03065"/>
<gene>
    <name evidence="1" type="ORF">NIASO_03065</name>
</gene>
<evidence type="ECO:0000313" key="2">
    <source>
        <dbReference type="Proteomes" id="UP000003586"/>
    </source>
</evidence>
<evidence type="ECO:0000313" key="1">
    <source>
        <dbReference type="EMBL" id="AHF17179.1"/>
    </source>
</evidence>
<protein>
    <submittedName>
        <fullName evidence="1">Uncharacterized protein</fullName>
    </submittedName>
</protein>
<proteinExistence type="predicted"/>
<reference evidence="1 2" key="1">
    <citation type="submission" date="2013-12" db="EMBL/GenBank/DDBJ databases">
        <authorList>
            <consortium name="DOE Joint Genome Institute"/>
            <person name="Eisen J."/>
            <person name="Huntemann M."/>
            <person name="Han J."/>
            <person name="Chen A."/>
            <person name="Kyrpides N."/>
            <person name="Mavromatis K."/>
            <person name="Markowitz V."/>
            <person name="Palaniappan K."/>
            <person name="Ivanova N."/>
            <person name="Schaumberg A."/>
            <person name="Pati A."/>
            <person name="Liolios K."/>
            <person name="Nordberg H.P."/>
            <person name="Cantor M.N."/>
            <person name="Hua S.X."/>
            <person name="Woyke T."/>
        </authorList>
    </citation>
    <scope>NUCLEOTIDE SEQUENCE [LARGE SCALE GENOMIC DNA]</scope>
    <source>
        <strain evidence="2">DSM 19437</strain>
    </source>
</reference>
<dbReference type="EMBL" id="CP007035">
    <property type="protein sequence ID" value="AHF17179.1"/>
    <property type="molecule type" value="Genomic_DNA"/>
</dbReference>
<dbReference type="Proteomes" id="UP000003586">
    <property type="component" value="Chromosome"/>
</dbReference>
<dbReference type="AlphaFoldDB" id="W0F6X2"/>
<dbReference type="HOGENOM" id="CLU_3390444_0_0_10"/>
<dbReference type="STRING" id="929713.NIASO_03065"/>
<organism evidence="1 2">
    <name type="scientific">Niabella soli DSM 19437</name>
    <dbReference type="NCBI Taxonomy" id="929713"/>
    <lineage>
        <taxon>Bacteria</taxon>
        <taxon>Pseudomonadati</taxon>
        <taxon>Bacteroidota</taxon>
        <taxon>Chitinophagia</taxon>
        <taxon>Chitinophagales</taxon>
        <taxon>Chitinophagaceae</taxon>
        <taxon>Niabella</taxon>
    </lineage>
</organism>
<sequence>MKNSKYNLFNKEFDHSLFFLKGLTNLTEGFCN</sequence>